<sequence>MKSKWRLYTAVGLMIFFLIGHTIGSLTRKDLKLENSIQTLHAMETTLVELPGGLSDHTVDEFYQGMSLSLDISILLVISILTICLTDGQLPVRSKSRILLFAFLWTISVSILSFRYIFPVPAFTCLFTAILLAMEWYIVYFKSERI</sequence>
<keyword evidence="3" id="KW-1185">Reference proteome</keyword>
<dbReference type="Proteomes" id="UP000232145">
    <property type="component" value="Unassembled WGS sequence"/>
</dbReference>
<proteinExistence type="predicted"/>
<gene>
    <name evidence="2" type="ORF">CH364_11840</name>
</gene>
<dbReference type="InterPro" id="IPR058068">
    <property type="entry name" value="LIC_13387-like"/>
</dbReference>
<feature type="transmembrane region" description="Helical" evidence="1">
    <location>
        <begin position="120"/>
        <end position="140"/>
    </location>
</feature>
<dbReference type="RefSeq" id="WP_100744674.1">
    <property type="nucleotide sequence ID" value="NZ_NPDW01000002.1"/>
</dbReference>
<evidence type="ECO:0000313" key="2">
    <source>
        <dbReference type="EMBL" id="PJZ84041.1"/>
    </source>
</evidence>
<dbReference type="AlphaFoldDB" id="A0A2N0AIH2"/>
<accession>A0A2N0AIH2</accession>
<feature type="transmembrane region" description="Helical" evidence="1">
    <location>
        <begin position="7"/>
        <end position="26"/>
    </location>
</feature>
<dbReference type="EMBL" id="NPDX01000003">
    <property type="protein sequence ID" value="PJZ84041.1"/>
    <property type="molecule type" value="Genomic_DNA"/>
</dbReference>
<comment type="caution">
    <text evidence="2">The sequence shown here is derived from an EMBL/GenBank/DDBJ whole genome shotgun (WGS) entry which is preliminary data.</text>
</comment>
<protein>
    <submittedName>
        <fullName evidence="2">Uncharacterized protein</fullName>
    </submittedName>
</protein>
<keyword evidence="1" id="KW-1133">Transmembrane helix</keyword>
<name>A0A2N0AIH2_9LEPT</name>
<reference evidence="2 3" key="1">
    <citation type="submission" date="2017-07" db="EMBL/GenBank/DDBJ databases">
        <title>Leptospira spp. isolated from tropical soils.</title>
        <authorList>
            <person name="Thibeaux R."/>
            <person name="Iraola G."/>
            <person name="Ferres I."/>
            <person name="Bierque E."/>
            <person name="Girault D."/>
            <person name="Soupe-Gilbert M.-E."/>
            <person name="Picardeau M."/>
            <person name="Goarant C."/>
        </authorList>
    </citation>
    <scope>NUCLEOTIDE SEQUENCE [LARGE SCALE GENOMIC DNA]</scope>
    <source>
        <strain evidence="2 3">FH2-B-A1</strain>
    </source>
</reference>
<dbReference type="OrthoDB" id="328786at2"/>
<evidence type="ECO:0000256" key="1">
    <source>
        <dbReference type="SAM" id="Phobius"/>
    </source>
</evidence>
<evidence type="ECO:0000313" key="3">
    <source>
        <dbReference type="Proteomes" id="UP000232145"/>
    </source>
</evidence>
<feature type="transmembrane region" description="Helical" evidence="1">
    <location>
        <begin position="62"/>
        <end position="86"/>
    </location>
</feature>
<dbReference type="NCBIfam" id="NF047765">
    <property type="entry name" value="LIC_13387_fam"/>
    <property type="match status" value="1"/>
</dbReference>
<feature type="transmembrane region" description="Helical" evidence="1">
    <location>
        <begin position="98"/>
        <end position="114"/>
    </location>
</feature>
<keyword evidence="1" id="KW-0812">Transmembrane</keyword>
<keyword evidence="1" id="KW-0472">Membrane</keyword>
<organism evidence="2 3">
    <name type="scientific">Leptospira harrisiae</name>
    <dbReference type="NCBI Taxonomy" id="2023189"/>
    <lineage>
        <taxon>Bacteria</taxon>
        <taxon>Pseudomonadati</taxon>
        <taxon>Spirochaetota</taxon>
        <taxon>Spirochaetia</taxon>
        <taxon>Leptospirales</taxon>
        <taxon>Leptospiraceae</taxon>
        <taxon>Leptospira</taxon>
    </lineage>
</organism>